<dbReference type="PROSITE" id="PS50937">
    <property type="entry name" value="HTH_MERR_2"/>
    <property type="match status" value="1"/>
</dbReference>
<feature type="domain" description="HTH merR-type" evidence="6">
    <location>
        <begin position="1"/>
        <end position="71"/>
    </location>
</feature>
<dbReference type="SUPFAM" id="SSF55136">
    <property type="entry name" value="Probable bacterial effector-binding domain"/>
    <property type="match status" value="1"/>
</dbReference>
<sequence length="272" mass="31205">MYTIGQFSKIWRVSTKTLRYYDEINLLKPMHVDSDTQYRYYAYEQVLKLLSISELKEYGLKLEEIKAIMDKEDASLLKKFLQNKIAEINKEVQNNLKLKDSIEQKIKKIELGGNIMEAKKDLKVELKERKSLVVISRRTITSMSNISSVIGKVFEDIFRMNLKPSGPVMTIYHDKQEFDVENADCEVCVPVNSRVNAEKNENIKELEGGLVASTTFVGPYSRLGEAYAKVVKWIEDNGYKYNGAPSDIYLNGPQSVKSPEEFVTEVCFPISK</sequence>
<dbReference type="InterPro" id="IPR011256">
    <property type="entry name" value="Reg_factor_effector_dom_sf"/>
</dbReference>
<keyword evidence="3" id="KW-0238">DNA-binding</keyword>
<evidence type="ECO:0000256" key="5">
    <source>
        <dbReference type="SAM" id="Coils"/>
    </source>
</evidence>
<keyword evidence="1" id="KW-0678">Repressor</keyword>
<feature type="coiled-coil region" evidence="5">
    <location>
        <begin position="71"/>
        <end position="105"/>
    </location>
</feature>
<protein>
    <submittedName>
        <fullName evidence="7">AraC family transcriptional regulator</fullName>
    </submittedName>
</protein>
<keyword evidence="4" id="KW-0804">Transcription</keyword>
<dbReference type="Gene3D" id="3.20.80.10">
    <property type="entry name" value="Regulatory factor, effector binding domain"/>
    <property type="match status" value="1"/>
</dbReference>
<reference evidence="8" key="1">
    <citation type="submission" date="2014-12" db="EMBL/GenBank/DDBJ databases">
        <title>Genome sequence of Clostridium beijerinckii strain 59B.</title>
        <authorList>
            <person name="Little G.T."/>
            <person name="Minton N.P."/>
        </authorList>
    </citation>
    <scope>NUCLEOTIDE SEQUENCE [LARGE SCALE GENOMIC DNA]</scope>
    <source>
        <strain evidence="8">59B</strain>
    </source>
</reference>
<dbReference type="PANTHER" id="PTHR30204:SF69">
    <property type="entry name" value="MERR-FAMILY TRANSCRIPTIONAL REGULATOR"/>
    <property type="match status" value="1"/>
</dbReference>
<dbReference type="InterPro" id="IPR009061">
    <property type="entry name" value="DNA-bd_dom_put_sf"/>
</dbReference>
<evidence type="ECO:0000259" key="6">
    <source>
        <dbReference type="PROSITE" id="PS50937"/>
    </source>
</evidence>
<dbReference type="STRING" id="1520.LF65_02795"/>
<dbReference type="Pfam" id="PF13411">
    <property type="entry name" value="MerR_1"/>
    <property type="match status" value="1"/>
</dbReference>
<gene>
    <name evidence="7" type="ORF">LF65_02795</name>
</gene>
<accession>A0A0B5QR37</accession>
<dbReference type="EMBL" id="CP010086">
    <property type="protein sequence ID" value="AJG99368.1"/>
    <property type="molecule type" value="Genomic_DNA"/>
</dbReference>
<name>A0A0B5QR37_CLOBE</name>
<keyword evidence="5" id="KW-0175">Coiled coil</keyword>
<dbReference type="OrthoDB" id="9773308at2"/>
<evidence type="ECO:0000256" key="2">
    <source>
        <dbReference type="ARBA" id="ARBA00023015"/>
    </source>
</evidence>
<dbReference type="InterPro" id="IPR010499">
    <property type="entry name" value="AraC_E-bd"/>
</dbReference>
<dbReference type="Pfam" id="PF06445">
    <property type="entry name" value="GyrI-like"/>
    <property type="match status" value="1"/>
</dbReference>
<dbReference type="SMART" id="SM00871">
    <property type="entry name" value="AraC_E_bind"/>
    <property type="match status" value="1"/>
</dbReference>
<dbReference type="InterPro" id="IPR029442">
    <property type="entry name" value="GyrI-like"/>
</dbReference>
<organism evidence="7 8">
    <name type="scientific">Clostridium beijerinckii</name>
    <name type="common">Clostridium MP</name>
    <dbReference type="NCBI Taxonomy" id="1520"/>
    <lineage>
        <taxon>Bacteria</taxon>
        <taxon>Bacillati</taxon>
        <taxon>Bacillota</taxon>
        <taxon>Clostridia</taxon>
        <taxon>Eubacteriales</taxon>
        <taxon>Clostridiaceae</taxon>
        <taxon>Clostridium</taxon>
    </lineage>
</organism>
<keyword evidence="2" id="KW-0805">Transcription regulation</keyword>
<evidence type="ECO:0000313" key="8">
    <source>
        <dbReference type="Proteomes" id="UP000031866"/>
    </source>
</evidence>
<dbReference type="RefSeq" id="WP_041896782.1">
    <property type="nucleotide sequence ID" value="NZ_CP010086.2"/>
</dbReference>
<dbReference type="GO" id="GO:0003677">
    <property type="term" value="F:DNA binding"/>
    <property type="evidence" value="ECO:0007669"/>
    <property type="project" value="UniProtKB-KW"/>
</dbReference>
<dbReference type="PANTHER" id="PTHR30204">
    <property type="entry name" value="REDOX-CYCLING DRUG-SENSING TRANSCRIPTIONAL ACTIVATOR SOXR"/>
    <property type="match status" value="1"/>
</dbReference>
<dbReference type="CDD" id="cd01107">
    <property type="entry name" value="HTH_BmrR"/>
    <property type="match status" value="1"/>
</dbReference>
<dbReference type="AlphaFoldDB" id="A0A0B5QR37"/>
<dbReference type="KEGG" id="cbei:LF65_02795"/>
<proteinExistence type="predicted"/>
<evidence type="ECO:0000256" key="1">
    <source>
        <dbReference type="ARBA" id="ARBA00022491"/>
    </source>
</evidence>
<dbReference type="GO" id="GO:0003700">
    <property type="term" value="F:DNA-binding transcription factor activity"/>
    <property type="evidence" value="ECO:0007669"/>
    <property type="project" value="InterPro"/>
</dbReference>
<dbReference type="SMART" id="SM00422">
    <property type="entry name" value="HTH_MERR"/>
    <property type="match status" value="1"/>
</dbReference>
<dbReference type="InterPro" id="IPR000551">
    <property type="entry name" value="MerR-type_HTH_dom"/>
</dbReference>
<evidence type="ECO:0000256" key="4">
    <source>
        <dbReference type="ARBA" id="ARBA00023163"/>
    </source>
</evidence>
<dbReference type="Proteomes" id="UP000031866">
    <property type="component" value="Chromosome"/>
</dbReference>
<evidence type="ECO:0000256" key="3">
    <source>
        <dbReference type="ARBA" id="ARBA00023125"/>
    </source>
</evidence>
<dbReference type="InterPro" id="IPR047057">
    <property type="entry name" value="MerR_fam"/>
</dbReference>
<dbReference type="Gene3D" id="1.10.1660.10">
    <property type="match status" value="1"/>
</dbReference>
<dbReference type="SUPFAM" id="SSF46955">
    <property type="entry name" value="Putative DNA-binding domain"/>
    <property type="match status" value="1"/>
</dbReference>
<evidence type="ECO:0000313" key="7">
    <source>
        <dbReference type="EMBL" id="AJG99368.1"/>
    </source>
</evidence>